<gene>
    <name evidence="2" type="ORF">N656DRAFT_709691</name>
</gene>
<keyword evidence="3" id="KW-1185">Reference proteome</keyword>
<proteinExistence type="predicted"/>
<dbReference type="PANTHER" id="PTHR24148">
    <property type="entry name" value="ANKYRIN REPEAT DOMAIN-CONTAINING PROTEIN 39 HOMOLOG-RELATED"/>
    <property type="match status" value="1"/>
</dbReference>
<evidence type="ECO:0000313" key="2">
    <source>
        <dbReference type="EMBL" id="KAK4112575.1"/>
    </source>
</evidence>
<organism evidence="2 3">
    <name type="scientific">Canariomyces notabilis</name>
    <dbReference type="NCBI Taxonomy" id="2074819"/>
    <lineage>
        <taxon>Eukaryota</taxon>
        <taxon>Fungi</taxon>
        <taxon>Dikarya</taxon>
        <taxon>Ascomycota</taxon>
        <taxon>Pezizomycotina</taxon>
        <taxon>Sordariomycetes</taxon>
        <taxon>Sordariomycetidae</taxon>
        <taxon>Sordariales</taxon>
        <taxon>Chaetomiaceae</taxon>
        <taxon>Canariomyces</taxon>
    </lineage>
</organism>
<feature type="domain" description="Heterokaryon incompatibility" evidence="1">
    <location>
        <begin position="1"/>
        <end position="126"/>
    </location>
</feature>
<dbReference type="EMBL" id="MU853342">
    <property type="protein sequence ID" value="KAK4112575.1"/>
    <property type="molecule type" value="Genomic_DNA"/>
</dbReference>
<dbReference type="PANTHER" id="PTHR24148:SF78">
    <property type="entry name" value="HETEROKARYON INCOMPATIBILITY DOMAIN-CONTAINING PROTEIN"/>
    <property type="match status" value="1"/>
</dbReference>
<evidence type="ECO:0000313" key="3">
    <source>
        <dbReference type="Proteomes" id="UP001302812"/>
    </source>
</evidence>
<reference evidence="2" key="2">
    <citation type="submission" date="2023-05" db="EMBL/GenBank/DDBJ databases">
        <authorList>
            <consortium name="Lawrence Berkeley National Laboratory"/>
            <person name="Steindorff A."/>
            <person name="Hensen N."/>
            <person name="Bonometti L."/>
            <person name="Westerberg I."/>
            <person name="Brannstrom I.O."/>
            <person name="Guillou S."/>
            <person name="Cros-Aarteil S."/>
            <person name="Calhoun S."/>
            <person name="Haridas S."/>
            <person name="Kuo A."/>
            <person name="Mondo S."/>
            <person name="Pangilinan J."/>
            <person name="Riley R."/>
            <person name="Labutti K."/>
            <person name="Andreopoulos B."/>
            <person name="Lipzen A."/>
            <person name="Chen C."/>
            <person name="Yanf M."/>
            <person name="Daum C."/>
            <person name="Ng V."/>
            <person name="Clum A."/>
            <person name="Ohm R."/>
            <person name="Martin F."/>
            <person name="Silar P."/>
            <person name="Natvig D."/>
            <person name="Lalanne C."/>
            <person name="Gautier V."/>
            <person name="Ament-Velasquez S.L."/>
            <person name="Kruys A."/>
            <person name="Hutchinson M.I."/>
            <person name="Powell A.J."/>
            <person name="Barry K."/>
            <person name="Miller A.N."/>
            <person name="Grigoriev I.V."/>
            <person name="Debuchy R."/>
            <person name="Gladieux P."/>
            <person name="Thoren M.H."/>
            <person name="Johannesson H."/>
        </authorList>
    </citation>
    <scope>NUCLEOTIDE SEQUENCE</scope>
    <source>
        <strain evidence="2">CBS 508.74</strain>
    </source>
</reference>
<feature type="non-terminal residue" evidence="2">
    <location>
        <position position="1"/>
    </location>
</feature>
<name>A0AAN6TDX4_9PEZI</name>
<protein>
    <recommendedName>
        <fullName evidence="1">Heterokaryon incompatibility domain-containing protein</fullName>
    </recommendedName>
</protein>
<dbReference type="AlphaFoldDB" id="A0AAN6TDX4"/>
<dbReference type="Proteomes" id="UP001302812">
    <property type="component" value="Unassembled WGS sequence"/>
</dbReference>
<dbReference type="GeneID" id="89935739"/>
<dbReference type="InterPro" id="IPR010730">
    <property type="entry name" value="HET"/>
</dbReference>
<accession>A0AAN6TDX4</accession>
<evidence type="ECO:0000259" key="1">
    <source>
        <dbReference type="Pfam" id="PF06985"/>
    </source>
</evidence>
<reference evidence="2" key="1">
    <citation type="journal article" date="2023" name="Mol. Phylogenet. Evol.">
        <title>Genome-scale phylogeny and comparative genomics of the fungal order Sordariales.</title>
        <authorList>
            <person name="Hensen N."/>
            <person name="Bonometti L."/>
            <person name="Westerberg I."/>
            <person name="Brannstrom I.O."/>
            <person name="Guillou S."/>
            <person name="Cros-Aarteil S."/>
            <person name="Calhoun S."/>
            <person name="Haridas S."/>
            <person name="Kuo A."/>
            <person name="Mondo S."/>
            <person name="Pangilinan J."/>
            <person name="Riley R."/>
            <person name="LaButti K."/>
            <person name="Andreopoulos B."/>
            <person name="Lipzen A."/>
            <person name="Chen C."/>
            <person name="Yan M."/>
            <person name="Daum C."/>
            <person name="Ng V."/>
            <person name="Clum A."/>
            <person name="Steindorff A."/>
            <person name="Ohm R.A."/>
            <person name="Martin F."/>
            <person name="Silar P."/>
            <person name="Natvig D.O."/>
            <person name="Lalanne C."/>
            <person name="Gautier V."/>
            <person name="Ament-Velasquez S.L."/>
            <person name="Kruys A."/>
            <person name="Hutchinson M.I."/>
            <person name="Powell A.J."/>
            <person name="Barry K."/>
            <person name="Miller A.N."/>
            <person name="Grigoriev I.V."/>
            <person name="Debuchy R."/>
            <person name="Gladieux P."/>
            <person name="Hiltunen Thoren M."/>
            <person name="Johannesson H."/>
        </authorList>
    </citation>
    <scope>NUCLEOTIDE SEQUENCE</scope>
    <source>
        <strain evidence="2">CBS 508.74</strain>
    </source>
</reference>
<sequence length="151" mass="17069">SYVWGSERSLQPISVNNREYSVGVNLSTALSHLRDPFIERFIWVDAICINQDDVAEKTRQVRSMAKIYAKASRVIVWLGEAAANSDQALEYIRMASNGDQVAAPSESNKQAIHALLIRPWFQRVWVRDSRLQCQNSSTTGRSTSTLGPTWR</sequence>
<dbReference type="InterPro" id="IPR052895">
    <property type="entry name" value="HetReg/Transcr_Mod"/>
</dbReference>
<comment type="caution">
    <text evidence="2">The sequence shown here is derived from an EMBL/GenBank/DDBJ whole genome shotgun (WGS) entry which is preliminary data.</text>
</comment>
<dbReference type="RefSeq" id="XP_064670145.1">
    <property type="nucleotide sequence ID" value="XM_064811614.1"/>
</dbReference>
<dbReference type="Pfam" id="PF06985">
    <property type="entry name" value="HET"/>
    <property type="match status" value="1"/>
</dbReference>